<evidence type="ECO:0000256" key="4">
    <source>
        <dbReference type="ARBA" id="ARBA00023242"/>
    </source>
</evidence>
<accession>A0A2V1AZW0</accession>
<evidence type="ECO:0000256" key="2">
    <source>
        <dbReference type="ARBA" id="ARBA00022618"/>
    </source>
</evidence>
<feature type="compositionally biased region" description="Basic and acidic residues" evidence="6">
    <location>
        <begin position="561"/>
        <end position="570"/>
    </location>
</feature>
<feature type="compositionally biased region" description="Basic and acidic residues" evidence="6">
    <location>
        <begin position="1258"/>
        <end position="1271"/>
    </location>
</feature>
<proteinExistence type="predicted"/>
<dbReference type="GeneID" id="37008113"/>
<dbReference type="STRING" id="45357.A0A2V1AZW0"/>
<evidence type="ECO:0000256" key="6">
    <source>
        <dbReference type="SAM" id="MobiDB-lite"/>
    </source>
</evidence>
<feature type="region of interest" description="Disordered" evidence="6">
    <location>
        <begin position="561"/>
        <end position="585"/>
    </location>
</feature>
<dbReference type="Pfam" id="PF20168">
    <property type="entry name" value="PDS5"/>
    <property type="match status" value="1"/>
</dbReference>
<name>A0A2V1AZW0_9ASCO</name>
<keyword evidence="2" id="KW-0132">Cell division</keyword>
<dbReference type="EMBL" id="PKFO01000010">
    <property type="protein sequence ID" value="PVH23056.1"/>
    <property type="molecule type" value="Genomic_DNA"/>
</dbReference>
<gene>
    <name evidence="7" type="ORF">CXQ85_002782</name>
</gene>
<evidence type="ECO:0000313" key="7">
    <source>
        <dbReference type="EMBL" id="PVH23056.1"/>
    </source>
</evidence>
<feature type="region of interest" description="Disordered" evidence="6">
    <location>
        <begin position="1221"/>
        <end position="1307"/>
    </location>
</feature>
<keyword evidence="3" id="KW-0498">Mitosis</keyword>
<evidence type="ECO:0000256" key="5">
    <source>
        <dbReference type="ARBA" id="ARBA00023306"/>
    </source>
</evidence>
<keyword evidence="5" id="KW-0131">Cell cycle</keyword>
<dbReference type="PANTHER" id="PTHR12663">
    <property type="entry name" value="ANDROGEN INDUCED INHIBITOR OF PROLIFERATION AS3 / PDS5-RELATED"/>
    <property type="match status" value="1"/>
</dbReference>
<dbReference type="GO" id="GO:0007064">
    <property type="term" value="P:mitotic sister chromatid cohesion"/>
    <property type="evidence" value="ECO:0007669"/>
    <property type="project" value="InterPro"/>
</dbReference>
<dbReference type="SUPFAM" id="SSF48371">
    <property type="entry name" value="ARM repeat"/>
    <property type="match status" value="1"/>
</dbReference>
<organism evidence="7 8">
    <name type="scientific">Candidozyma haemuli</name>
    <dbReference type="NCBI Taxonomy" id="45357"/>
    <lineage>
        <taxon>Eukaryota</taxon>
        <taxon>Fungi</taxon>
        <taxon>Dikarya</taxon>
        <taxon>Ascomycota</taxon>
        <taxon>Saccharomycotina</taxon>
        <taxon>Pichiomycetes</taxon>
        <taxon>Metschnikowiaceae</taxon>
        <taxon>Candidozyma</taxon>
    </lineage>
</organism>
<comment type="caution">
    <text evidence="7">The sequence shown here is derived from an EMBL/GenBank/DDBJ whole genome shotgun (WGS) entry which is preliminary data.</text>
</comment>
<dbReference type="InterPro" id="IPR016024">
    <property type="entry name" value="ARM-type_fold"/>
</dbReference>
<dbReference type="OrthoDB" id="200660at2759"/>
<keyword evidence="8" id="KW-1185">Reference proteome</keyword>
<dbReference type="CDD" id="cd19953">
    <property type="entry name" value="PDS5"/>
    <property type="match status" value="1"/>
</dbReference>
<dbReference type="GO" id="GO:0005634">
    <property type="term" value="C:nucleus"/>
    <property type="evidence" value="ECO:0007669"/>
    <property type="project" value="UniProtKB-SubCell"/>
</dbReference>
<feature type="compositionally biased region" description="Acidic residues" evidence="6">
    <location>
        <begin position="1284"/>
        <end position="1294"/>
    </location>
</feature>
<dbReference type="GO" id="GO:0006281">
    <property type="term" value="P:DNA repair"/>
    <property type="evidence" value="ECO:0007669"/>
    <property type="project" value="TreeGrafter"/>
</dbReference>
<evidence type="ECO:0000256" key="1">
    <source>
        <dbReference type="ARBA" id="ARBA00004123"/>
    </source>
</evidence>
<protein>
    <recommendedName>
        <fullName evidence="9">Sister chromatid cohesion protein</fullName>
    </recommendedName>
</protein>
<evidence type="ECO:0000313" key="8">
    <source>
        <dbReference type="Proteomes" id="UP000244309"/>
    </source>
</evidence>
<dbReference type="InterPro" id="IPR011989">
    <property type="entry name" value="ARM-like"/>
</dbReference>
<dbReference type="GO" id="GO:0051301">
    <property type="term" value="P:cell division"/>
    <property type="evidence" value="ECO:0007669"/>
    <property type="project" value="UniProtKB-KW"/>
</dbReference>
<dbReference type="InterPro" id="IPR039776">
    <property type="entry name" value="Pds5"/>
</dbReference>
<reference evidence="7 8" key="1">
    <citation type="submission" date="2017-12" db="EMBL/GenBank/DDBJ databases">
        <title>Genome Sequence of a Multidrug-Resistant Candida haemulonii Isolate from a Patient with Chronic Leg Ulcers in Israel.</title>
        <authorList>
            <person name="Chow N.A."/>
            <person name="Gade L."/>
            <person name="Batra D."/>
            <person name="Rowe L.A."/>
            <person name="Ben-Ami R."/>
            <person name="Loparev V.N."/>
            <person name="Litvintseva A.P."/>
        </authorList>
    </citation>
    <scope>NUCLEOTIDE SEQUENCE [LARGE SCALE GENOMIC DNA]</scope>
    <source>
        <strain evidence="7 8">B11899</strain>
    </source>
</reference>
<evidence type="ECO:0000256" key="3">
    <source>
        <dbReference type="ARBA" id="ARBA00022776"/>
    </source>
</evidence>
<dbReference type="VEuPathDB" id="FungiDB:CXQ85_002782"/>
<evidence type="ECO:0008006" key="9">
    <source>
        <dbReference type="Google" id="ProtNLM"/>
    </source>
</evidence>
<dbReference type="Proteomes" id="UP000244309">
    <property type="component" value="Unassembled WGS sequence"/>
</dbReference>
<dbReference type="PANTHER" id="PTHR12663:SF0">
    <property type="entry name" value="PRECOCIOUS DISSOCIATION OF SISTERS 5, ISOFORM A"/>
    <property type="match status" value="1"/>
</dbReference>
<sequence>MVTRNSKRSKTDIWQNGLIPTVAKPIQTKELINRLSALADHLSALDQSTVTPDKYATVAADLANPKLLNHKNEAVQAHACCAIADILRIYAPDAPYSEEELSRIFRAFFTQLAQAWDTGNSFYPQQSYILTRLVEVRSIILVVDLPDAADLIVLLFDTMYDLAAKGFPQKLEQLAADMLAGVIAEADIIPKKVVSTVFKSLTFTGTSLTANTSNISHPGFTFSVAICETNIDKMSRQVAQLFSEMLDESAKPSGNHTSSAAASFKTLDKIHEWSIQIWKHVPEMLGSIIGLIGDELTSDSEKIRVLATKTIGEILAISEENTSHASIDSNSVHFVTAHKSTWSSWLRKSADVSPTVRSTWVASIPAILNSSSVASEMVIDIRSNVKKCLLDSSEKVRLASCTALESLSFPTFTSRLVDEETLQTLFSLLRERDEDTRTKVIRCLCYLYDNYMKSIMDSEVVDFGSLKATEVKRVENMISKEFPNHFLHLNYINLTSITTAVDVELFENVIPFQNNAGKRCARICHFYTVLDQKSKEAFSALLSRQKKYAHALTKFSDLANDYRSREPGNEEEKENIGQNGDKGSKDDILNKADKIFVWLSNNVPESFNAHACLEKIFLSNNGRHLTLLKNCITSFSDYKTIKNSIKELIVSLNNQKVTKSSGTRITSAEMVSTMKLLLYRAAPILFNKSNIIELMSASKDSSNEFFQISNELLELVASLSPESLQDQVPTMADMLVTDDIYNPKNSVDSLLRSMHHSLKASPQNFPDSLILTDRLLRLAQEGSPVQAKYSAKILGHHQHKEHFLSEIVSSSVPLDTSSSQFSSRLAAIAEVCLIEPLVVEDHVQSINDVITEQVLKKNRQTENSSLKADWISDEDLAENHQSFQILNEKLIAIRYIVNRIRALCSSDNLTNDPGLVKQFEKPIKLLSLIVSTGGEIVKQNSQSIPTPVLYQQRLRLEAGYGILKLARYSALDPLIDHNVLKKIGRLMYDSSLHVREGFMKKLHGNLSSFAIPEKFLYLVFLMGHEPDQKLSTLASTWIKSSYQRFENKQDMAFERALSRLIHGIAHDERYLSYSTNAPDEQGSSSGVLQALEYASKFITMYLSNISKDTNISVLYYIASRVKQYRDATVPTSAYGNGDESIPSSAVHLYRAAELCQLLIKEYADIKNYTLQTWPGKLKLPTDIFCPMENLEEVSAVIGRQYIEDDLQIELRRKIKSIFGRSSTKRSSNKISTPVKKPAKKAKTSRNESKTKSSKAKKRTEAQGRKEREPLRRSARSTKKVTYEEGYEEAGSEEEESHHSSSDYESDY</sequence>
<dbReference type="GO" id="GO:0000785">
    <property type="term" value="C:chromatin"/>
    <property type="evidence" value="ECO:0007669"/>
    <property type="project" value="TreeGrafter"/>
</dbReference>
<comment type="subcellular location">
    <subcellularLocation>
        <location evidence="1">Nucleus</location>
    </subcellularLocation>
</comment>
<dbReference type="Gene3D" id="1.25.10.10">
    <property type="entry name" value="Leucine-rich Repeat Variant"/>
    <property type="match status" value="1"/>
</dbReference>
<keyword evidence="4" id="KW-0539">Nucleus</keyword>
<dbReference type="RefSeq" id="XP_025343996.1">
    <property type="nucleotide sequence ID" value="XM_025486446.1"/>
</dbReference>